<evidence type="ECO:0000256" key="1">
    <source>
        <dbReference type="ARBA" id="ARBA00022531"/>
    </source>
</evidence>
<dbReference type="RefSeq" id="WP_244348844.1">
    <property type="nucleotide sequence ID" value="NZ_JAFIRA010000003.1"/>
</dbReference>
<dbReference type="Pfam" id="PF13460">
    <property type="entry name" value="NAD_binding_10"/>
    <property type="match status" value="1"/>
</dbReference>
<dbReference type="Proteomes" id="UP000830835">
    <property type="component" value="Unassembled WGS sequence"/>
</dbReference>
<reference evidence="4" key="1">
    <citation type="submission" date="2021-02" db="EMBL/GenBank/DDBJ databases">
        <title>The CRISPR/cas machinery reduction and long-range gene transfer in the hot spring cyanobacterium Synechococcus.</title>
        <authorList>
            <person name="Dvorak P."/>
            <person name="Jahodarova E."/>
            <person name="Hasler P."/>
            <person name="Poulickova A."/>
        </authorList>
    </citation>
    <scope>NUCLEOTIDE SEQUENCE</scope>
    <source>
        <strain evidence="4">Rupite</strain>
    </source>
</reference>
<dbReference type="CDD" id="cd05243">
    <property type="entry name" value="SDR_a5"/>
    <property type="match status" value="1"/>
</dbReference>
<name>A0ABT0C7E5_THEVL</name>
<comment type="caution">
    <text evidence="4">The sequence shown here is derived from an EMBL/GenBank/DDBJ whole genome shotgun (WGS) entry which is preliminary data.</text>
</comment>
<feature type="domain" description="NAD(P)-binding" evidence="3">
    <location>
        <begin position="7"/>
        <end position="192"/>
    </location>
</feature>
<proteinExistence type="predicted"/>
<keyword evidence="2" id="KW-0604">Photosystem II</keyword>
<dbReference type="PANTHER" id="PTHR47128:SF2">
    <property type="entry name" value="PROTEIN HIGH CHLOROPHYLL FLUORESCENCE PHENOTYPE 244, CHLOROPLASTIC"/>
    <property type="match status" value="1"/>
</dbReference>
<evidence type="ECO:0000313" key="4">
    <source>
        <dbReference type="EMBL" id="MCJ2541716.1"/>
    </source>
</evidence>
<protein>
    <submittedName>
        <fullName evidence="4">NAD(P)H-binding protein</fullName>
    </submittedName>
</protein>
<evidence type="ECO:0000313" key="5">
    <source>
        <dbReference type="Proteomes" id="UP000830835"/>
    </source>
</evidence>
<keyword evidence="1" id="KW-0602">Photosynthesis</keyword>
<dbReference type="InterPro" id="IPR036291">
    <property type="entry name" value="NAD(P)-bd_dom_sf"/>
</dbReference>
<organism evidence="4 5">
    <name type="scientific">Thermostichus vulcanus str. 'Rupite'</name>
    <dbReference type="NCBI Taxonomy" id="2813851"/>
    <lineage>
        <taxon>Bacteria</taxon>
        <taxon>Bacillati</taxon>
        <taxon>Cyanobacteriota</taxon>
        <taxon>Cyanophyceae</taxon>
        <taxon>Thermostichales</taxon>
        <taxon>Thermostichaceae</taxon>
        <taxon>Thermostichus</taxon>
    </lineage>
</organism>
<dbReference type="Gene3D" id="3.40.50.720">
    <property type="entry name" value="NAD(P)-binding Rossmann-like Domain"/>
    <property type="match status" value="1"/>
</dbReference>
<dbReference type="InterPro" id="IPR016040">
    <property type="entry name" value="NAD(P)-bd_dom"/>
</dbReference>
<evidence type="ECO:0000259" key="3">
    <source>
        <dbReference type="Pfam" id="PF13460"/>
    </source>
</evidence>
<gene>
    <name evidence="4" type="ORF">JX360_02155</name>
</gene>
<sequence>MKVLVVGATGTLGRQVVRRAIEEGHQVTCLVRNPAKAAFLSEWGAHLKVGNLLQPSTLQAAMEGIEAVIDCATVRVTDSLSARQVDWDGKVALINAARAAQVGHFIFFSIMGAHHEYANVPLMNFKHHIEKYLIGSQMPYTIFRTAGFMQGLISQYAIPILEEQMVWVTSETVPTAYLDTWDVARFAVRALSVEAAKQQIFPLAGPKAWTAREVIALCEQLSSKKAKVSTMPLGLLRGARKVAQFFQWSWNIADRLAFAEVIAAKEPMHADMTAVYETLGMDPASVTTLEDYLAEYFQKMLKRIRDLKVKQPKVKTPF</sequence>
<evidence type="ECO:0000256" key="2">
    <source>
        <dbReference type="ARBA" id="ARBA00023276"/>
    </source>
</evidence>
<keyword evidence="5" id="KW-1185">Reference proteome</keyword>
<accession>A0ABT0C7E5</accession>
<dbReference type="SUPFAM" id="SSF51735">
    <property type="entry name" value="NAD(P)-binding Rossmann-fold domains"/>
    <property type="match status" value="1"/>
</dbReference>
<dbReference type="EMBL" id="JAFIRA010000003">
    <property type="protein sequence ID" value="MCJ2541716.1"/>
    <property type="molecule type" value="Genomic_DNA"/>
</dbReference>
<dbReference type="InterPro" id="IPR044256">
    <property type="entry name" value="HCF244-like"/>
</dbReference>
<dbReference type="PANTHER" id="PTHR47128">
    <property type="match status" value="1"/>
</dbReference>